<accession>A0A6F9DXM0</accession>
<feature type="compositionally biased region" description="Basic and acidic residues" evidence="1">
    <location>
        <begin position="54"/>
        <end position="91"/>
    </location>
</feature>
<feature type="compositionally biased region" description="Basic residues" evidence="1">
    <location>
        <begin position="180"/>
        <end position="193"/>
    </location>
</feature>
<dbReference type="GO" id="GO:0005868">
    <property type="term" value="C:cytoplasmic dynein complex"/>
    <property type="evidence" value="ECO:0007669"/>
    <property type="project" value="InterPro"/>
</dbReference>
<name>A0A6F9DXM0_9ASCI</name>
<feature type="region of interest" description="Disordered" evidence="1">
    <location>
        <begin position="298"/>
        <end position="354"/>
    </location>
</feature>
<proteinExistence type="evidence at transcript level"/>
<dbReference type="InterPro" id="IPR042505">
    <property type="entry name" value="DYNC2I1"/>
</dbReference>
<feature type="compositionally biased region" description="Basic and acidic residues" evidence="1">
    <location>
        <begin position="108"/>
        <end position="137"/>
    </location>
</feature>
<feature type="compositionally biased region" description="Polar residues" evidence="1">
    <location>
        <begin position="336"/>
        <end position="345"/>
    </location>
</feature>
<evidence type="ECO:0000313" key="2">
    <source>
        <dbReference type="EMBL" id="CAB3267716.1"/>
    </source>
</evidence>
<dbReference type="EMBL" id="LR791854">
    <property type="protein sequence ID" value="CAB3267716.1"/>
    <property type="molecule type" value="mRNA"/>
</dbReference>
<dbReference type="SUPFAM" id="SSF50978">
    <property type="entry name" value="WD40 repeat-like"/>
    <property type="match status" value="1"/>
</dbReference>
<sequence>MSERRKRKEDTWTKEELSAALHKSEKPRREKSSRSSHEKGSRSEKPKERRSKHHDLEKMLAEHEESMDRKKQRDHPSQHKERSERRRKEITPEEEEAERRARRKREKEKRYEQRAPQDEEPPSRDREKKHRDSERRHREDKHKERRKPEEDPDVLLKERGHREKSERKHRSDDYDAEKERRKREKKEERRRRHEQQEEEERRREKRKHKKEHEASNGDRNREKEATTKSSRSKSKPTDEETYSAPTQENEDGYNYEDEEFEDYEDDFEDGEEKLESENEENNSEMNAIIRAINEENERVASARTASSRSDHKPVTLPSDDDEERDHSSRSSLSSLVTTNVNFSSGSRRKQGGRLHRKILKRHRDLATLIQLDFVSIDCFELSPVTEYNFYIKNFGSQNTRQVTTQCNDDSLDVEVQTEEAETTETWTQHPQDGALASGGTRSDTAGDHAFATPLSMQEDTRSFSNFLQYANELVESAFMEATVWGGSGGDRKSSLSFCDSCTRFNTNISYLQGRKIVLSAFGNGSMALAFSAASQQFSARIDRKCLVTVWKITDAENPHKVLVCDAVPTACCFSASNKNLLFVGTDDGCVLAYDLAEPSTMHHKLLLEKKKTNIFRSPTYTTGWTDDTHSSPIVAVHSLTDDGATNQIYSLEENSRICVWLVAEVVSDVDDDVGLVPHGRVKLVRGMVIDVPTTDISTCVRCPDAKTFYVGTDSGNIISVTRDKRRRTFDSRHLGAVTCLAFNPSSSELMLSGHVDGSLCLFHIGQGARLMSWTVGEEPIVACDWSNCRSSVFVALDSTNQIHVWDLMAIDSAPAVSCKLDDRALSLCIDQCSKKSTSLLVAYESCDFEVHRLSSHFTDSVTSDEAESMTSSILMFA</sequence>
<feature type="compositionally biased region" description="Basic and acidic residues" evidence="1">
    <location>
        <begin position="211"/>
        <end position="226"/>
    </location>
</feature>
<dbReference type="Gene3D" id="2.130.10.10">
    <property type="entry name" value="YVTN repeat-like/Quinoprotein amine dehydrogenase"/>
    <property type="match status" value="2"/>
</dbReference>
<organism evidence="2">
    <name type="scientific">Phallusia mammillata</name>
    <dbReference type="NCBI Taxonomy" id="59560"/>
    <lineage>
        <taxon>Eukaryota</taxon>
        <taxon>Metazoa</taxon>
        <taxon>Chordata</taxon>
        <taxon>Tunicata</taxon>
        <taxon>Ascidiacea</taxon>
        <taxon>Phlebobranchia</taxon>
        <taxon>Ascidiidae</taxon>
        <taxon>Phallusia</taxon>
    </lineage>
</organism>
<dbReference type="InterPro" id="IPR001680">
    <property type="entry name" value="WD40_rpt"/>
</dbReference>
<gene>
    <name evidence="2" type="primary">Wdr60</name>
</gene>
<dbReference type="InterPro" id="IPR015943">
    <property type="entry name" value="WD40/YVTN_repeat-like_dom_sf"/>
</dbReference>
<dbReference type="GO" id="GO:0005929">
    <property type="term" value="C:cilium"/>
    <property type="evidence" value="ECO:0007669"/>
    <property type="project" value="GOC"/>
</dbReference>
<dbReference type="GO" id="GO:0045504">
    <property type="term" value="F:dynein heavy chain binding"/>
    <property type="evidence" value="ECO:0007669"/>
    <property type="project" value="InterPro"/>
</dbReference>
<protein>
    <submittedName>
        <fullName evidence="2">WD repeat-containing protein 60-like</fullName>
    </submittedName>
</protein>
<dbReference type="GO" id="GO:0045503">
    <property type="term" value="F:dynein light chain binding"/>
    <property type="evidence" value="ECO:0007669"/>
    <property type="project" value="InterPro"/>
</dbReference>
<dbReference type="PANTHER" id="PTHR16022">
    <property type="entry name" value="WD REPEAT DOMAIN 60"/>
    <property type="match status" value="1"/>
</dbReference>
<reference evidence="2" key="1">
    <citation type="submission" date="2020-04" db="EMBL/GenBank/DDBJ databases">
        <authorList>
            <person name="Neveu A P."/>
        </authorList>
    </citation>
    <scope>NUCLEOTIDE SEQUENCE</scope>
    <source>
        <tissue evidence="2">Whole embryo</tissue>
    </source>
</reference>
<feature type="region of interest" description="Disordered" evidence="1">
    <location>
        <begin position="419"/>
        <end position="448"/>
    </location>
</feature>
<dbReference type="InterPro" id="IPR036322">
    <property type="entry name" value="WD40_repeat_dom_sf"/>
</dbReference>
<dbReference type="PANTHER" id="PTHR16022:SF0">
    <property type="entry name" value="CYTOPLASMIC DYNEIN 2 INTERMEDIATE CHAIN 1"/>
    <property type="match status" value="1"/>
</dbReference>
<dbReference type="GO" id="GO:0042073">
    <property type="term" value="P:intraciliary transport"/>
    <property type="evidence" value="ECO:0007669"/>
    <property type="project" value="InterPro"/>
</dbReference>
<dbReference type="AlphaFoldDB" id="A0A6F9DXM0"/>
<feature type="compositionally biased region" description="Basic and acidic residues" evidence="1">
    <location>
        <begin position="146"/>
        <end position="179"/>
    </location>
</feature>
<dbReference type="SMART" id="SM00320">
    <property type="entry name" value="WD40"/>
    <property type="match status" value="3"/>
</dbReference>
<feature type="compositionally biased region" description="Basic and acidic residues" evidence="1">
    <location>
        <begin position="1"/>
        <end position="47"/>
    </location>
</feature>
<evidence type="ECO:0000256" key="1">
    <source>
        <dbReference type="SAM" id="MobiDB-lite"/>
    </source>
</evidence>
<feature type="region of interest" description="Disordered" evidence="1">
    <location>
        <begin position="1"/>
        <end position="284"/>
    </location>
</feature>
<feature type="compositionally biased region" description="Acidic residues" evidence="1">
    <location>
        <begin position="248"/>
        <end position="282"/>
    </location>
</feature>